<accession>A0A0E9TMW8</accession>
<reference evidence="1" key="2">
    <citation type="journal article" date="2015" name="Fish Shellfish Immunol.">
        <title>Early steps in the European eel (Anguilla anguilla)-Vibrio vulnificus interaction in the gills: Role of the RtxA13 toxin.</title>
        <authorList>
            <person name="Callol A."/>
            <person name="Pajuelo D."/>
            <person name="Ebbesson L."/>
            <person name="Teles M."/>
            <person name="MacKenzie S."/>
            <person name="Amaro C."/>
        </authorList>
    </citation>
    <scope>NUCLEOTIDE SEQUENCE</scope>
</reference>
<protein>
    <submittedName>
        <fullName evidence="1">Uncharacterized protein</fullName>
    </submittedName>
</protein>
<evidence type="ECO:0000313" key="1">
    <source>
        <dbReference type="EMBL" id="JAH54941.1"/>
    </source>
</evidence>
<organism evidence="1">
    <name type="scientific">Anguilla anguilla</name>
    <name type="common">European freshwater eel</name>
    <name type="synonym">Muraena anguilla</name>
    <dbReference type="NCBI Taxonomy" id="7936"/>
    <lineage>
        <taxon>Eukaryota</taxon>
        <taxon>Metazoa</taxon>
        <taxon>Chordata</taxon>
        <taxon>Craniata</taxon>
        <taxon>Vertebrata</taxon>
        <taxon>Euteleostomi</taxon>
        <taxon>Actinopterygii</taxon>
        <taxon>Neopterygii</taxon>
        <taxon>Teleostei</taxon>
        <taxon>Anguilliformes</taxon>
        <taxon>Anguillidae</taxon>
        <taxon>Anguilla</taxon>
    </lineage>
</organism>
<name>A0A0E9TMW8_ANGAN</name>
<dbReference type="EMBL" id="GBXM01053636">
    <property type="protein sequence ID" value="JAH54941.1"/>
    <property type="molecule type" value="Transcribed_RNA"/>
</dbReference>
<proteinExistence type="predicted"/>
<sequence>MHIEISMYCYV</sequence>
<reference evidence="1" key="1">
    <citation type="submission" date="2014-11" db="EMBL/GenBank/DDBJ databases">
        <authorList>
            <person name="Amaro Gonzalez C."/>
        </authorList>
    </citation>
    <scope>NUCLEOTIDE SEQUENCE</scope>
</reference>